<comment type="caution">
    <text evidence="3">The sequence shown here is derived from an EMBL/GenBank/DDBJ whole genome shotgun (WGS) entry which is preliminary data.</text>
</comment>
<evidence type="ECO:0000259" key="2">
    <source>
        <dbReference type="PROSITE" id="PS51112"/>
    </source>
</evidence>
<protein>
    <recommendedName>
        <fullName evidence="2">AMMECR1 domain-containing protein</fullName>
    </recommendedName>
</protein>
<feature type="compositionally biased region" description="Polar residues" evidence="1">
    <location>
        <begin position="1"/>
        <end position="16"/>
    </location>
</feature>
<dbReference type="InterPro" id="IPR036071">
    <property type="entry name" value="AMMECR1_dom_sf"/>
</dbReference>
<dbReference type="InterPro" id="IPR023473">
    <property type="entry name" value="AMMECR1"/>
</dbReference>
<dbReference type="PANTHER" id="PTHR13016:SF0">
    <property type="entry name" value="AMME SYNDROME CANDIDATE GENE 1 PROTEIN"/>
    <property type="match status" value="1"/>
</dbReference>
<dbReference type="InterPro" id="IPR027485">
    <property type="entry name" value="AMMECR1_N"/>
</dbReference>
<dbReference type="EMBL" id="NRSH01000091">
    <property type="protein sequence ID" value="MBK1727037.1"/>
    <property type="molecule type" value="Genomic_DNA"/>
</dbReference>
<feature type="domain" description="AMMECR1" evidence="2">
    <location>
        <begin position="22"/>
        <end position="209"/>
    </location>
</feature>
<dbReference type="Proteomes" id="UP000738126">
    <property type="component" value="Unassembled WGS sequence"/>
</dbReference>
<dbReference type="PROSITE" id="PS51112">
    <property type="entry name" value="AMMECR1"/>
    <property type="match status" value="1"/>
</dbReference>
<accession>A0ABS1E772</accession>
<proteinExistence type="predicted"/>
<sequence>MSSTEPSANAQQQASQLGIPGEHGRLLARLARQAIAHRLETGEAPPVPRNLPEPLQQTRAAFASLHHGEQLRGCMGTLIGRKPLIEQAQESAVEAALADPRFEPVSRAELDRLTLSASVLTDPEQLWVDSEAELLERLRPGEDGLILKDGHRQATFLPAVWAHLPEPQAFIAHLKAKAGLRPDHWSPDMQVARYTSVTFTAEPPLQGAD</sequence>
<dbReference type="InterPro" id="IPR027623">
    <property type="entry name" value="AmmeMemoSam_A"/>
</dbReference>
<feature type="region of interest" description="Disordered" evidence="1">
    <location>
        <begin position="1"/>
        <end position="20"/>
    </location>
</feature>
<dbReference type="NCBIfam" id="TIGR04335">
    <property type="entry name" value="AmmeMemoSam_A"/>
    <property type="match status" value="1"/>
</dbReference>
<dbReference type="InterPro" id="IPR002733">
    <property type="entry name" value="AMMECR1_domain"/>
</dbReference>
<dbReference type="NCBIfam" id="TIGR00296">
    <property type="entry name" value="TIGR00296 family protein"/>
    <property type="match status" value="1"/>
</dbReference>
<dbReference type="PANTHER" id="PTHR13016">
    <property type="entry name" value="AMMECR1 HOMOLOG"/>
    <property type="match status" value="1"/>
</dbReference>
<reference evidence="3 4" key="1">
    <citation type="journal article" date="2020" name="Microorganisms">
        <title>Osmotic Adaptation and Compatible Solute Biosynthesis of Phototrophic Bacteria as Revealed from Genome Analyses.</title>
        <authorList>
            <person name="Imhoff J.F."/>
            <person name="Rahn T."/>
            <person name="Kunzel S."/>
            <person name="Keller A."/>
            <person name="Neulinger S.C."/>
        </authorList>
    </citation>
    <scope>NUCLEOTIDE SEQUENCE [LARGE SCALE GENOMIC DNA]</scope>
    <source>
        <strain evidence="3 4">DSM 15116</strain>
    </source>
</reference>
<keyword evidence="4" id="KW-1185">Reference proteome</keyword>
<dbReference type="Pfam" id="PF01871">
    <property type="entry name" value="AMMECR1"/>
    <property type="match status" value="1"/>
</dbReference>
<evidence type="ECO:0000313" key="3">
    <source>
        <dbReference type="EMBL" id="MBK1727037.1"/>
    </source>
</evidence>
<name>A0ABS1E772_9GAMM</name>
<organism evidence="3 4">
    <name type="scientific">Halorhodospira neutriphila</name>
    <dbReference type="NCBI Taxonomy" id="168379"/>
    <lineage>
        <taxon>Bacteria</taxon>
        <taxon>Pseudomonadati</taxon>
        <taxon>Pseudomonadota</taxon>
        <taxon>Gammaproteobacteria</taxon>
        <taxon>Chromatiales</taxon>
        <taxon>Ectothiorhodospiraceae</taxon>
        <taxon>Halorhodospira</taxon>
    </lineage>
</organism>
<dbReference type="Gene3D" id="3.30.700.20">
    <property type="entry name" value="Hypothetical protein ph0010, domain 1"/>
    <property type="match status" value="1"/>
</dbReference>
<dbReference type="Gene3D" id="3.30.1490.150">
    <property type="entry name" value="Hypothetical protein ph0010, domain 2"/>
    <property type="match status" value="1"/>
</dbReference>
<dbReference type="SUPFAM" id="SSF143447">
    <property type="entry name" value="AMMECR1-like"/>
    <property type="match status" value="1"/>
</dbReference>
<gene>
    <name evidence="3" type="ORF">CKO13_08380</name>
</gene>
<dbReference type="RefSeq" id="WP_200259491.1">
    <property type="nucleotide sequence ID" value="NZ_NRSH01000091.1"/>
</dbReference>
<evidence type="ECO:0000313" key="4">
    <source>
        <dbReference type="Proteomes" id="UP000738126"/>
    </source>
</evidence>
<evidence type="ECO:0000256" key="1">
    <source>
        <dbReference type="SAM" id="MobiDB-lite"/>
    </source>
</evidence>